<evidence type="ECO:0000259" key="2">
    <source>
        <dbReference type="PROSITE" id="PS50990"/>
    </source>
</evidence>
<reference evidence="3" key="1">
    <citation type="submission" date="2023-07" db="EMBL/GenBank/DDBJ databases">
        <title>Sorghum-associated microbial communities from plants grown in Nebraska, USA.</title>
        <authorList>
            <person name="Schachtman D."/>
        </authorList>
    </citation>
    <scope>NUCLEOTIDE SEQUENCE</scope>
    <source>
        <strain evidence="3">BE330</strain>
    </source>
</reference>
<dbReference type="Gene3D" id="3.90.70.10">
    <property type="entry name" value="Cysteine proteinases"/>
    <property type="match status" value="1"/>
</dbReference>
<dbReference type="GO" id="GO:0006508">
    <property type="term" value="P:proteolysis"/>
    <property type="evidence" value="ECO:0007669"/>
    <property type="project" value="InterPro"/>
</dbReference>
<organism evidence="3 4">
    <name type="scientific">Deinococcus soli</name>
    <name type="common">ex Cha et al. 2016</name>
    <dbReference type="NCBI Taxonomy" id="1309411"/>
    <lineage>
        <taxon>Bacteria</taxon>
        <taxon>Thermotogati</taxon>
        <taxon>Deinococcota</taxon>
        <taxon>Deinococci</taxon>
        <taxon>Deinococcales</taxon>
        <taxon>Deinococcaceae</taxon>
        <taxon>Deinococcus</taxon>
    </lineage>
</organism>
<gene>
    <name evidence="3" type="ORF">J2Y00_002027</name>
</gene>
<dbReference type="PROSITE" id="PS50990">
    <property type="entry name" value="PEPTIDASE_C39"/>
    <property type="match status" value="1"/>
</dbReference>
<dbReference type="GO" id="GO:0008233">
    <property type="term" value="F:peptidase activity"/>
    <property type="evidence" value="ECO:0007669"/>
    <property type="project" value="InterPro"/>
</dbReference>
<dbReference type="InterPro" id="IPR005074">
    <property type="entry name" value="Peptidase_C39"/>
</dbReference>
<keyword evidence="1" id="KW-0732">Signal</keyword>
<feature type="chain" id="PRO_5041958712" evidence="1">
    <location>
        <begin position="20"/>
        <end position="209"/>
    </location>
</feature>
<evidence type="ECO:0000313" key="3">
    <source>
        <dbReference type="EMBL" id="MDR6218464.1"/>
    </source>
</evidence>
<sequence>MIRALALTVAVTFAAGALAAPASTAVKATPATQRTSGGGTATTPIPPAAYLQSVGWVKQTYNNCGPASIIAALENYGLTANQAAVARQLRPNGGYMTADVIDPFLRSYGLSAQRYKNGSIQALRPLIASGIPVIVLQWLDREGGIPHFRVVRGYDDRTQTIYLSDSIYGPNVYLSYTDFERLWGVYRNEMIPVFPTGMTDWVNELVAGG</sequence>
<evidence type="ECO:0000256" key="1">
    <source>
        <dbReference type="SAM" id="SignalP"/>
    </source>
</evidence>
<feature type="domain" description="Peptidase C39" evidence="2">
    <location>
        <begin position="58"/>
        <end position="190"/>
    </location>
</feature>
<dbReference type="InterPro" id="IPR039564">
    <property type="entry name" value="Peptidase_C39-like"/>
</dbReference>
<dbReference type="EMBL" id="JAVDQK010000004">
    <property type="protein sequence ID" value="MDR6218464.1"/>
    <property type="molecule type" value="Genomic_DNA"/>
</dbReference>
<dbReference type="GO" id="GO:0016020">
    <property type="term" value="C:membrane"/>
    <property type="evidence" value="ECO:0007669"/>
    <property type="project" value="InterPro"/>
</dbReference>
<feature type="signal peptide" evidence="1">
    <location>
        <begin position="1"/>
        <end position="19"/>
    </location>
</feature>
<name>A0AAE4BMT1_9DEIO</name>
<dbReference type="Pfam" id="PF13529">
    <property type="entry name" value="Peptidase_C39_2"/>
    <property type="match status" value="1"/>
</dbReference>
<accession>A0AAE4BMT1</accession>
<dbReference type="Proteomes" id="UP001185331">
    <property type="component" value="Unassembled WGS sequence"/>
</dbReference>
<comment type="caution">
    <text evidence="3">The sequence shown here is derived from an EMBL/GenBank/DDBJ whole genome shotgun (WGS) entry which is preliminary data.</text>
</comment>
<evidence type="ECO:0000313" key="4">
    <source>
        <dbReference type="Proteomes" id="UP001185331"/>
    </source>
</evidence>
<dbReference type="AlphaFoldDB" id="A0AAE4BMT1"/>
<proteinExistence type="predicted"/>
<dbReference type="RefSeq" id="WP_309854973.1">
    <property type="nucleotide sequence ID" value="NZ_JAVDQJ010000005.1"/>
</dbReference>
<dbReference type="GO" id="GO:0005524">
    <property type="term" value="F:ATP binding"/>
    <property type="evidence" value="ECO:0007669"/>
    <property type="project" value="InterPro"/>
</dbReference>
<protein>
    <submittedName>
        <fullName evidence="3">Double-glycine peptidase</fullName>
    </submittedName>
</protein>